<dbReference type="GO" id="GO:0046872">
    <property type="term" value="F:metal ion binding"/>
    <property type="evidence" value="ECO:0007669"/>
    <property type="project" value="UniProtKB-KW"/>
</dbReference>
<dbReference type="InterPro" id="IPR000719">
    <property type="entry name" value="Prot_kinase_dom"/>
</dbReference>
<evidence type="ECO:0000313" key="4">
    <source>
        <dbReference type="Proteomes" id="UP000242662"/>
    </source>
</evidence>
<gene>
    <name evidence="3" type="ORF">SAMN05421737_11018</name>
</gene>
<dbReference type="SMART" id="SM00220">
    <property type="entry name" value="S_TKc"/>
    <property type="match status" value="1"/>
</dbReference>
<dbReference type="GO" id="GO:0004674">
    <property type="term" value="F:protein serine/threonine kinase activity"/>
    <property type="evidence" value="ECO:0007669"/>
    <property type="project" value="TreeGrafter"/>
</dbReference>
<dbReference type="GO" id="GO:0031179">
    <property type="term" value="P:peptide modification"/>
    <property type="evidence" value="ECO:0007669"/>
    <property type="project" value="InterPro"/>
</dbReference>
<dbReference type="SMART" id="SM01260">
    <property type="entry name" value="LANC_like"/>
    <property type="match status" value="1"/>
</dbReference>
<dbReference type="EMBL" id="FMYM01000010">
    <property type="protein sequence ID" value="SDC54689.1"/>
    <property type="molecule type" value="Genomic_DNA"/>
</dbReference>
<dbReference type="Gene3D" id="1.10.510.10">
    <property type="entry name" value="Transferase(Phosphotransferase) domain 1"/>
    <property type="match status" value="1"/>
</dbReference>
<dbReference type="Pfam" id="PF05147">
    <property type="entry name" value="LANC_like"/>
    <property type="match status" value="1"/>
</dbReference>
<dbReference type="PRINTS" id="PR01950">
    <property type="entry name" value="LANCSUPER"/>
</dbReference>
<dbReference type="STRING" id="1464122.SAMN05421737_11018"/>
<dbReference type="Proteomes" id="UP000242662">
    <property type="component" value="Unassembled WGS sequence"/>
</dbReference>
<dbReference type="OrthoDB" id="9148343at2"/>
<dbReference type="SUPFAM" id="SSF56112">
    <property type="entry name" value="Protein kinase-like (PK-like)"/>
    <property type="match status" value="1"/>
</dbReference>
<proteinExistence type="predicted"/>
<feature type="binding site" evidence="1">
    <location>
        <position position="778"/>
    </location>
    <ligand>
        <name>Zn(2+)</name>
        <dbReference type="ChEBI" id="CHEBI:29105"/>
    </ligand>
</feature>
<organism evidence="3 4">
    <name type="scientific">Shouchella lonarensis</name>
    <dbReference type="NCBI Taxonomy" id="1464122"/>
    <lineage>
        <taxon>Bacteria</taxon>
        <taxon>Bacillati</taxon>
        <taxon>Bacillota</taxon>
        <taxon>Bacilli</taxon>
        <taxon>Bacillales</taxon>
        <taxon>Bacillaceae</taxon>
        <taxon>Shouchella</taxon>
    </lineage>
</organism>
<evidence type="ECO:0000256" key="1">
    <source>
        <dbReference type="PIRSR" id="PIRSR607822-1"/>
    </source>
</evidence>
<keyword evidence="3" id="KW-0808">Transferase</keyword>
<reference evidence="4" key="1">
    <citation type="submission" date="2016-09" db="EMBL/GenBank/DDBJ databases">
        <authorList>
            <person name="Varghese N."/>
            <person name="Submissions S."/>
        </authorList>
    </citation>
    <scope>NUCLEOTIDE SEQUENCE [LARGE SCALE GENOMIC DNA]</scope>
    <source>
        <strain evidence="4">25nlg</strain>
    </source>
</reference>
<dbReference type="Pfam" id="PF25816">
    <property type="entry name" value="RamC_N"/>
    <property type="match status" value="1"/>
</dbReference>
<dbReference type="Gene3D" id="1.50.10.20">
    <property type="match status" value="1"/>
</dbReference>
<keyword evidence="4" id="KW-1185">Reference proteome</keyword>
<evidence type="ECO:0000313" key="3">
    <source>
        <dbReference type="EMBL" id="SDC54689.1"/>
    </source>
</evidence>
<dbReference type="GO" id="GO:0005524">
    <property type="term" value="F:ATP binding"/>
    <property type="evidence" value="ECO:0007669"/>
    <property type="project" value="InterPro"/>
</dbReference>
<dbReference type="InterPro" id="IPR007822">
    <property type="entry name" value="LANC-like"/>
</dbReference>
<dbReference type="RefSeq" id="WP_090776319.1">
    <property type="nucleotide sequence ID" value="NZ_FMYM01000010.1"/>
</dbReference>
<evidence type="ECO:0000259" key="2">
    <source>
        <dbReference type="PROSITE" id="PS50011"/>
    </source>
</evidence>
<dbReference type="PROSITE" id="PS50011">
    <property type="entry name" value="PROTEIN_KINASE_DOM"/>
    <property type="match status" value="1"/>
</dbReference>
<dbReference type="Pfam" id="PF00069">
    <property type="entry name" value="Pkinase"/>
    <property type="match status" value="1"/>
</dbReference>
<feature type="binding site" evidence="1">
    <location>
        <position position="732"/>
    </location>
    <ligand>
        <name>Zn(2+)</name>
        <dbReference type="ChEBI" id="CHEBI:29105"/>
    </ligand>
</feature>
<feature type="domain" description="Protein kinase" evidence="2">
    <location>
        <begin position="217"/>
        <end position="482"/>
    </location>
</feature>
<dbReference type="InterPro" id="IPR057929">
    <property type="entry name" value="RamC_N"/>
</dbReference>
<sequence length="885" mass="100574">MATSQLHYTYLLHSLSEKVVDPMKIVRDKKWLYFSNHTYELPQQGWKIHLSIILPQVQSFLQEVAPFLLNERVDWKIPSNEQGVVKLLLGEGDRVQVGKFLTIYPRSEAVFEQLLEKLYERTSHFFGPEIVTDMRYKDSQCLFYRYGAFAHMRFYDRYSQLRKAGLRDEHGEMKEDRRVPFVTIPDWVELPPALQLHEKERESSLSQQSNPFAKRGLVVRAVLKKGAKGSVFVVDTSSHKEVVLKEARAHMMTGLDGRDARARLKHEYDLLVQCRGLDVTPQVYEYFQYGDHAYMVMEKLPGVTLRKFTEDLFQKPLKETSIQMMQQVRDHLHQSVATLHKHKVILRDLTPNNVMVLPDFTVRFIDLELACNQSSAEPLFDGLTPGYALPDEQVLSHINMTARDRYALGAIDVYLALGTDPFFGVIPFTETIKKVRSLARCIEEKTFKHLCESGLSVMEEVVAEQKEREKLSNYVRMEGASFCTSIYEKMDFKRIDQLLPDNSLSDQWHVATFNHGLAGVMHFFHEMGQVTEDEMLFQYSLHVYTWLERHHPFVKGVSPVGLYFGYGAVPWVLADASHYANNAELQTKAVELALTIADEPCYTANVSHGLAGLGLMLLHVYHITKDERLLQRARARADQILSSAEEMNGGIAWPTPISAEKRQYFLGYSHGIAGIGTFLVALFKETNEKKYKECVERIVDTLDRTAIKTETSAVVWPKTFSLRDTSLQTSWCNGAAGIGQFLLSVLSIDDQEETRALAVGAVNAVLQSNVVQVNNQCHGMAGEGDFLIAAKRAVVGDQVAIDRKLRLIEKRLLAVADIVDGQYCWTGEDKMSHVIDYMTGYLGIYSFLARLQMGLTLPLSNDSTEGGLLFYDEGERTKTVATNSR</sequence>
<feature type="binding site" evidence="1">
    <location>
        <position position="777"/>
    </location>
    <ligand>
        <name>Zn(2+)</name>
        <dbReference type="ChEBI" id="CHEBI:29105"/>
    </ligand>
</feature>
<dbReference type="PANTHER" id="PTHR44167:SF24">
    <property type="entry name" value="SERINE_THREONINE-PROTEIN KINASE CHK2"/>
    <property type="match status" value="1"/>
</dbReference>
<keyword evidence="1" id="KW-0479">Metal-binding</keyword>
<dbReference type="PANTHER" id="PTHR44167">
    <property type="entry name" value="OVARIAN-SPECIFIC SERINE/THREONINE-PROTEIN KINASE LOK-RELATED"/>
    <property type="match status" value="1"/>
</dbReference>
<keyword evidence="1" id="KW-0862">Zinc</keyword>
<accession>A0A1G6MGN9</accession>
<dbReference type="SUPFAM" id="SSF158745">
    <property type="entry name" value="LanC-like"/>
    <property type="match status" value="1"/>
</dbReference>
<dbReference type="AlphaFoldDB" id="A0A1G6MGN9"/>
<dbReference type="InterPro" id="IPR011009">
    <property type="entry name" value="Kinase-like_dom_sf"/>
</dbReference>
<name>A0A1G6MGN9_9BACI</name>
<protein>
    <submittedName>
        <fullName evidence="3">Protein kinase domain-containing protein</fullName>
    </submittedName>
</protein>
<keyword evidence="3" id="KW-0418">Kinase</keyword>